<dbReference type="Pfam" id="PF00455">
    <property type="entry name" value="DeoRC"/>
    <property type="match status" value="1"/>
</dbReference>
<dbReference type="SUPFAM" id="SSF100950">
    <property type="entry name" value="NagB/RpiA/CoA transferase-like"/>
    <property type="match status" value="1"/>
</dbReference>
<dbReference type="Gene3D" id="1.10.10.10">
    <property type="entry name" value="Winged helix-like DNA-binding domain superfamily/Winged helix DNA-binding domain"/>
    <property type="match status" value="1"/>
</dbReference>
<dbReference type="Proteomes" id="UP000236379">
    <property type="component" value="Unassembled WGS sequence"/>
</dbReference>
<dbReference type="SMART" id="SM01134">
    <property type="entry name" value="DeoRC"/>
    <property type="match status" value="1"/>
</dbReference>
<evidence type="ECO:0000259" key="4">
    <source>
        <dbReference type="PROSITE" id="PS51000"/>
    </source>
</evidence>
<name>A0A2K3UT17_9DEIO</name>
<dbReference type="PRINTS" id="PR00037">
    <property type="entry name" value="HTHLACR"/>
</dbReference>
<dbReference type="InterPro" id="IPR050313">
    <property type="entry name" value="Carb_Metab_HTH_regulators"/>
</dbReference>
<sequence length="279" mass="30046">MPSSPRMADERHRYVLNVLQERGSCKVSELARDLGVSEMTIHRDLAHLAGLNLLRKVHGGAVLRNYIEQSFQDRAVQNHEAKVAVAMRARPLVRPGSSLYLAPGSTAHEFALALNQDDLQVYTNSLPTATALARSSPQGMGVTLLGGQLVGFVEALVGPTTEAALAGLKLRYAFIAVTGVSLEGGLTIYTEEEARVIRAVIRAARTTILLTDASKFGQVVGPQIGHLEDMHVVVSDAMPQPYLQYCQRHDVEVLLTTPDAAGQGQAAAPVVAVQPDRRN</sequence>
<evidence type="ECO:0000313" key="6">
    <source>
        <dbReference type="Proteomes" id="UP000236379"/>
    </source>
</evidence>
<dbReference type="EMBL" id="PPPD01000002">
    <property type="protein sequence ID" value="PNY79683.1"/>
    <property type="molecule type" value="Genomic_DNA"/>
</dbReference>
<accession>A0A2K3UT17</accession>
<keyword evidence="3" id="KW-0804">Transcription</keyword>
<proteinExistence type="predicted"/>
<comment type="caution">
    <text evidence="5">The sequence shown here is derived from an EMBL/GenBank/DDBJ whole genome shotgun (WGS) entry which is preliminary data.</text>
</comment>
<dbReference type="InterPro" id="IPR018356">
    <property type="entry name" value="Tscrpt_reg_HTH_DeoR_CS"/>
</dbReference>
<keyword evidence="1" id="KW-0805">Transcription regulation</keyword>
<evidence type="ECO:0000256" key="3">
    <source>
        <dbReference type="ARBA" id="ARBA00023163"/>
    </source>
</evidence>
<dbReference type="PANTHER" id="PTHR30363:SF44">
    <property type="entry name" value="AGA OPERON TRANSCRIPTIONAL REPRESSOR-RELATED"/>
    <property type="match status" value="1"/>
</dbReference>
<dbReference type="InterPro" id="IPR001034">
    <property type="entry name" value="DeoR_HTH"/>
</dbReference>
<protein>
    <submittedName>
        <fullName evidence="5">DeoR/GlpR transcriptional regulator</fullName>
    </submittedName>
</protein>
<dbReference type="SMART" id="SM00420">
    <property type="entry name" value="HTH_DEOR"/>
    <property type="match status" value="1"/>
</dbReference>
<keyword evidence="6" id="KW-1185">Reference proteome</keyword>
<evidence type="ECO:0000256" key="1">
    <source>
        <dbReference type="ARBA" id="ARBA00023015"/>
    </source>
</evidence>
<dbReference type="PROSITE" id="PS00894">
    <property type="entry name" value="HTH_DEOR_1"/>
    <property type="match status" value="1"/>
</dbReference>
<dbReference type="InterPro" id="IPR036390">
    <property type="entry name" value="WH_DNA-bd_sf"/>
</dbReference>
<reference evidence="5 6" key="1">
    <citation type="submission" date="2018-01" db="EMBL/GenBank/DDBJ databases">
        <title>Deinococcus koreensis sp. nov., a radiation-resistant bacterium isolated from river water.</title>
        <authorList>
            <person name="Choi A."/>
        </authorList>
    </citation>
    <scope>NUCLEOTIDE SEQUENCE [LARGE SCALE GENOMIC DNA]</scope>
    <source>
        <strain evidence="5 6">SJW1-2</strain>
    </source>
</reference>
<dbReference type="PROSITE" id="PS51000">
    <property type="entry name" value="HTH_DEOR_2"/>
    <property type="match status" value="1"/>
</dbReference>
<keyword evidence="2" id="KW-0238">DNA-binding</keyword>
<dbReference type="GO" id="GO:0003700">
    <property type="term" value="F:DNA-binding transcription factor activity"/>
    <property type="evidence" value="ECO:0007669"/>
    <property type="project" value="InterPro"/>
</dbReference>
<dbReference type="PANTHER" id="PTHR30363">
    <property type="entry name" value="HTH-TYPE TRANSCRIPTIONAL REGULATOR SRLR-RELATED"/>
    <property type="match status" value="1"/>
</dbReference>
<dbReference type="GO" id="GO:0003677">
    <property type="term" value="F:DNA binding"/>
    <property type="evidence" value="ECO:0007669"/>
    <property type="project" value="UniProtKB-KW"/>
</dbReference>
<dbReference type="InterPro" id="IPR036388">
    <property type="entry name" value="WH-like_DNA-bd_sf"/>
</dbReference>
<dbReference type="RefSeq" id="WP_103313667.1">
    <property type="nucleotide sequence ID" value="NZ_PPPD01000002.1"/>
</dbReference>
<dbReference type="AlphaFoldDB" id="A0A2K3UT17"/>
<evidence type="ECO:0000256" key="2">
    <source>
        <dbReference type="ARBA" id="ARBA00023125"/>
    </source>
</evidence>
<dbReference type="Pfam" id="PF08220">
    <property type="entry name" value="HTH_DeoR"/>
    <property type="match status" value="1"/>
</dbReference>
<dbReference type="InterPro" id="IPR014036">
    <property type="entry name" value="DeoR-like_C"/>
</dbReference>
<gene>
    <name evidence="5" type="ORF">CVO96_17110</name>
</gene>
<organism evidence="5 6">
    <name type="scientific">Deinococcus koreensis</name>
    <dbReference type="NCBI Taxonomy" id="2054903"/>
    <lineage>
        <taxon>Bacteria</taxon>
        <taxon>Thermotogati</taxon>
        <taxon>Deinococcota</taxon>
        <taxon>Deinococci</taxon>
        <taxon>Deinococcales</taxon>
        <taxon>Deinococcaceae</taxon>
        <taxon>Deinococcus</taxon>
    </lineage>
</organism>
<evidence type="ECO:0000313" key="5">
    <source>
        <dbReference type="EMBL" id="PNY79683.1"/>
    </source>
</evidence>
<dbReference type="OrthoDB" id="9798651at2"/>
<dbReference type="SUPFAM" id="SSF46785">
    <property type="entry name" value="Winged helix' DNA-binding domain"/>
    <property type="match status" value="1"/>
</dbReference>
<feature type="domain" description="HTH deoR-type" evidence="4">
    <location>
        <begin position="8"/>
        <end position="63"/>
    </location>
</feature>
<dbReference type="InterPro" id="IPR037171">
    <property type="entry name" value="NagB/RpiA_transferase-like"/>
</dbReference>